<evidence type="ECO:0000256" key="1">
    <source>
        <dbReference type="ARBA" id="ARBA00001974"/>
    </source>
</evidence>
<evidence type="ECO:0000256" key="7">
    <source>
        <dbReference type="ARBA" id="ARBA00022832"/>
    </source>
</evidence>
<evidence type="ECO:0000256" key="14">
    <source>
        <dbReference type="ARBA" id="ARBA00048405"/>
    </source>
</evidence>
<protein>
    <submittedName>
        <fullName evidence="18">Peroxisomal acyl-coenzyme A oxidase 3</fullName>
    </submittedName>
</protein>
<evidence type="ECO:0000256" key="4">
    <source>
        <dbReference type="ARBA" id="ARBA00006288"/>
    </source>
</evidence>
<evidence type="ECO:0000256" key="5">
    <source>
        <dbReference type="ARBA" id="ARBA00022630"/>
    </source>
</evidence>
<dbReference type="InterPro" id="IPR036250">
    <property type="entry name" value="AcylCo_DH-like_C"/>
</dbReference>
<evidence type="ECO:0000256" key="6">
    <source>
        <dbReference type="ARBA" id="ARBA00022827"/>
    </source>
</evidence>
<dbReference type="InterPro" id="IPR034171">
    <property type="entry name" value="ACO"/>
</dbReference>
<comment type="similarity">
    <text evidence="4">Belongs to the acyl-CoA oxidase family.</text>
</comment>
<comment type="catalytic activity">
    <reaction evidence="13">
        <text>hexadecanoyl-CoA + O2 = (2E)-hexadecenoyl-CoA + H2O2</text>
        <dbReference type="Rhea" id="RHEA:40167"/>
        <dbReference type="ChEBI" id="CHEBI:15379"/>
        <dbReference type="ChEBI" id="CHEBI:16240"/>
        <dbReference type="ChEBI" id="CHEBI:57379"/>
        <dbReference type="ChEBI" id="CHEBI:61526"/>
    </reaction>
    <physiologicalReaction direction="left-to-right" evidence="13">
        <dbReference type="Rhea" id="RHEA:40168"/>
    </physiologicalReaction>
</comment>
<dbReference type="Pfam" id="PF02770">
    <property type="entry name" value="Acyl-CoA_dh_M"/>
    <property type="match status" value="1"/>
</dbReference>
<evidence type="ECO:0000313" key="18">
    <source>
        <dbReference type="EMBL" id="KAJ7427290.1"/>
    </source>
</evidence>
<dbReference type="InterPro" id="IPR009100">
    <property type="entry name" value="AcylCoA_DH/oxidase_NM_dom_sf"/>
</dbReference>
<dbReference type="Pfam" id="PF01756">
    <property type="entry name" value="ACOX"/>
    <property type="match status" value="1"/>
</dbReference>
<evidence type="ECO:0000256" key="13">
    <source>
        <dbReference type="ARBA" id="ARBA00036893"/>
    </source>
</evidence>
<dbReference type="PANTHER" id="PTHR10909">
    <property type="entry name" value="ELECTRON TRANSPORT OXIDOREDUCTASE"/>
    <property type="match status" value="1"/>
</dbReference>
<dbReference type="PANTHER" id="PTHR10909:SF390">
    <property type="entry name" value="PEROXISOMAL ACYL-COENZYME A OXIDASE 3"/>
    <property type="match status" value="1"/>
</dbReference>
<comment type="catalytic activity">
    <reaction evidence="12">
        <text>hexadecanedioyl-CoA + O2 = (2E)-hexadecenedioyl-CoA + H2O2</text>
        <dbReference type="Rhea" id="RHEA:40275"/>
        <dbReference type="ChEBI" id="CHEBI:15379"/>
        <dbReference type="ChEBI" id="CHEBI:16240"/>
        <dbReference type="ChEBI" id="CHEBI:77075"/>
        <dbReference type="ChEBI" id="CHEBI:77085"/>
    </reaction>
    <physiologicalReaction direction="left-to-right" evidence="12">
        <dbReference type="Rhea" id="RHEA:40276"/>
    </physiologicalReaction>
</comment>
<dbReference type="EMBL" id="WHWB01031984">
    <property type="protein sequence ID" value="KAJ7427290.1"/>
    <property type="molecule type" value="Genomic_DNA"/>
</dbReference>
<comment type="cofactor">
    <cofactor evidence="1">
        <name>FAD</name>
        <dbReference type="ChEBI" id="CHEBI:57692"/>
    </cofactor>
</comment>
<dbReference type="InterPro" id="IPR002655">
    <property type="entry name" value="Acyl-CoA_oxidase_C"/>
</dbReference>
<comment type="pathway">
    <text evidence="3">Lipid metabolism; peroxisomal fatty acid beta-oxidation.</text>
</comment>
<feature type="domain" description="Acyl-CoA oxidase/dehydrogenase middle" evidence="16">
    <location>
        <begin position="162"/>
        <end position="273"/>
    </location>
</feature>
<dbReference type="InterPro" id="IPR006091">
    <property type="entry name" value="Acyl-CoA_Oxase/DH_mid-dom"/>
</dbReference>
<evidence type="ECO:0000259" key="17">
    <source>
        <dbReference type="Pfam" id="PF22924"/>
    </source>
</evidence>
<evidence type="ECO:0000259" key="15">
    <source>
        <dbReference type="Pfam" id="PF01756"/>
    </source>
</evidence>
<evidence type="ECO:0000259" key="16">
    <source>
        <dbReference type="Pfam" id="PF02770"/>
    </source>
</evidence>
<organism evidence="18 19">
    <name type="scientific">Willisornis vidua</name>
    <name type="common">Xingu scale-backed antbird</name>
    <dbReference type="NCBI Taxonomy" id="1566151"/>
    <lineage>
        <taxon>Eukaryota</taxon>
        <taxon>Metazoa</taxon>
        <taxon>Chordata</taxon>
        <taxon>Craniata</taxon>
        <taxon>Vertebrata</taxon>
        <taxon>Euteleostomi</taxon>
        <taxon>Archelosauria</taxon>
        <taxon>Archosauria</taxon>
        <taxon>Dinosauria</taxon>
        <taxon>Saurischia</taxon>
        <taxon>Theropoda</taxon>
        <taxon>Coelurosauria</taxon>
        <taxon>Aves</taxon>
        <taxon>Neognathae</taxon>
        <taxon>Neoaves</taxon>
        <taxon>Telluraves</taxon>
        <taxon>Australaves</taxon>
        <taxon>Passeriformes</taxon>
        <taxon>Thamnophilidae</taxon>
        <taxon>Willisornis</taxon>
    </lineage>
</organism>
<evidence type="ECO:0000313" key="19">
    <source>
        <dbReference type="Proteomes" id="UP001145742"/>
    </source>
</evidence>
<keyword evidence="8" id="KW-0560">Oxidoreductase</keyword>
<reference evidence="18" key="1">
    <citation type="submission" date="2019-10" db="EMBL/GenBank/DDBJ databases">
        <authorList>
            <person name="Soares A.E.R."/>
            <person name="Aleixo A."/>
            <person name="Schneider P."/>
            <person name="Miyaki C.Y."/>
            <person name="Schneider M.P."/>
            <person name="Mello C."/>
            <person name="Vasconcelos A.T.R."/>
        </authorList>
    </citation>
    <scope>NUCLEOTIDE SEQUENCE</scope>
    <source>
        <tissue evidence="18">Muscle</tissue>
    </source>
</reference>
<feature type="domain" description="Acyl-CoA oxidase C-terminal" evidence="15">
    <location>
        <begin position="518"/>
        <end position="667"/>
    </location>
</feature>
<dbReference type="SUPFAM" id="SSF56645">
    <property type="entry name" value="Acyl-CoA dehydrogenase NM domain-like"/>
    <property type="match status" value="1"/>
</dbReference>
<comment type="catalytic activity">
    <reaction evidence="11">
        <text>a 2,3-saturated acyl-CoA + O2 = a (2E)-enoyl-CoA + H2O2</text>
        <dbReference type="Rhea" id="RHEA:38959"/>
        <dbReference type="ChEBI" id="CHEBI:15379"/>
        <dbReference type="ChEBI" id="CHEBI:16240"/>
        <dbReference type="ChEBI" id="CHEBI:58856"/>
        <dbReference type="ChEBI" id="CHEBI:65111"/>
        <dbReference type="EC" id="1.3.3.6"/>
    </reaction>
    <physiologicalReaction direction="left-to-right" evidence="11">
        <dbReference type="Rhea" id="RHEA:38960"/>
    </physiologicalReaction>
</comment>
<keyword evidence="9" id="KW-0443">Lipid metabolism</keyword>
<evidence type="ECO:0000256" key="8">
    <source>
        <dbReference type="ARBA" id="ARBA00023002"/>
    </source>
</evidence>
<comment type="caution">
    <text evidence="18">The sequence shown here is derived from an EMBL/GenBank/DDBJ whole genome shotgun (WGS) entry which is preliminary data.</text>
</comment>
<dbReference type="InterPro" id="IPR012258">
    <property type="entry name" value="Acyl-CoA_oxidase"/>
</dbReference>
<evidence type="ECO:0000256" key="3">
    <source>
        <dbReference type="ARBA" id="ARBA00004846"/>
    </source>
</evidence>
<evidence type="ECO:0000256" key="2">
    <source>
        <dbReference type="ARBA" id="ARBA00004275"/>
    </source>
</evidence>
<evidence type="ECO:0000256" key="9">
    <source>
        <dbReference type="ARBA" id="ARBA00023098"/>
    </source>
</evidence>
<evidence type="ECO:0000256" key="12">
    <source>
        <dbReference type="ARBA" id="ARBA00036704"/>
    </source>
</evidence>
<comment type="subcellular location">
    <subcellularLocation>
        <location evidence="2">Peroxisome</location>
    </subcellularLocation>
</comment>
<keyword evidence="7" id="KW-0276">Fatty acid metabolism</keyword>
<dbReference type="SUPFAM" id="SSF47203">
    <property type="entry name" value="Acyl-CoA dehydrogenase C-terminal domain-like"/>
    <property type="match status" value="2"/>
</dbReference>
<proteinExistence type="inferred from homology"/>
<sequence length="923" mass="104631">MASTLNQKEATDNQNSWDRLLPDFPKGPLCRYRKKASFSWKEMAMFLNGEDIIQFKNRIFSSLENDPLFAHHPGEDLRREKYQELTFLRCKRLFEYDFLNQQELLENPLKIFNMILCLGMYDWSLCIQLLLHSGVFTGPIISASRRFAHIVKQVYNMEIFGCFALTELSHGSNTKGIRTTATFDRSTQEFIINTPDFEAAKFLVGNMGKHATHTVLYAQLYTPDGQCQGLHSFLVQIRDTKTLLPMPGVMVGDVGKKVGQNGLDNGFAMFHNVRIPKENILNIAGDVTAEGKYSSSVKDVKERFSAALGSLSNGRIMITALSTTNLKLALAIAIRFSAARCQFGPTEDEEIPVLEYQTQQWRLLPYLAAAYALDYFSKSLFENFVEFYAGVLTKQRNQRQADLGREIHALSAASKPLASWTAQQAAQECREACGGHGYLAMNRLGDIRNDNDPNCTYEGDNNVLLQQTSNYLISWMNCIRDKVPFESPLGTINILQDYHHILGWKFTAVSVEDCMDSSVPLAAYKWLVCYLLRESYLKLSKEKQAGLSDFEAKNNCQVYYCRSLAIAFIEQTVLQRYHDYTHDPTVPPALQPVLKNLSALYGLWSLSKHLAMLYQGGYASGEQPGRFIQNAILELCYRLKDDAVALADVLAPPDFILNSAIGKASGEPDLCIEMIKISFSSEVNNKPEVPGVFYIRLLRVAEIDLLIRAILQTGACYSLQYSIQFRVEIDIKETTESTAVWMRLSLYHHVASKEVMLSLAVLTLREDLKASTALTQHSPRQELVTKQIHPPQECRFNSRFFSLTFNTPCRQWQCYLQHFEAIKCYLSLHENLLNTNPDAGSKKDIEVLENVQRRAMELVKELKHESCEEWLRELGVFSLGKRRLGDDHSYLKGACSNIGLGIFSQIISYKTRGNSLKIMPGEV</sequence>
<dbReference type="InterPro" id="IPR055060">
    <property type="entry name" value="ACOX_C_alpha1"/>
</dbReference>
<name>A0ABQ9DS70_9PASS</name>
<dbReference type="Proteomes" id="UP001145742">
    <property type="component" value="Unassembled WGS sequence"/>
</dbReference>
<keyword evidence="5" id="KW-0285">Flavoprotein</keyword>
<keyword evidence="19" id="KW-1185">Reference proteome</keyword>
<dbReference type="Gene3D" id="1.20.140.10">
    <property type="entry name" value="Butyryl-CoA Dehydrogenase, subunit A, domain 3"/>
    <property type="match status" value="2"/>
</dbReference>
<keyword evidence="6" id="KW-0274">FAD</keyword>
<dbReference type="Gene3D" id="2.40.110.10">
    <property type="entry name" value="Butyryl-CoA Dehydrogenase, subunit A, domain 2"/>
    <property type="match status" value="1"/>
</dbReference>
<keyword evidence="10" id="KW-0576">Peroxisome</keyword>
<accession>A0ABQ9DS70</accession>
<dbReference type="InterPro" id="IPR046373">
    <property type="entry name" value="Acyl-CoA_Oxase/DH_mid-dom_sf"/>
</dbReference>
<comment type="catalytic activity">
    <reaction evidence="14">
        <text>tetracosanoyl-CoA + O2 = (2E)-tetracosenoyl-CoA + H2O2</text>
        <dbReference type="Rhea" id="RHEA:40319"/>
        <dbReference type="ChEBI" id="CHEBI:15379"/>
        <dbReference type="ChEBI" id="CHEBI:16240"/>
        <dbReference type="ChEBI" id="CHEBI:65052"/>
        <dbReference type="ChEBI" id="CHEBI:74693"/>
    </reaction>
    <physiologicalReaction direction="left-to-right" evidence="14">
        <dbReference type="Rhea" id="RHEA:40320"/>
    </physiologicalReaction>
</comment>
<evidence type="ECO:0000256" key="10">
    <source>
        <dbReference type="ARBA" id="ARBA00023140"/>
    </source>
</evidence>
<dbReference type="CDD" id="cd01150">
    <property type="entry name" value="AXO"/>
    <property type="match status" value="1"/>
</dbReference>
<gene>
    <name evidence="18" type="primary">ACOX3</name>
    <name evidence="18" type="ORF">WISP_08193</name>
</gene>
<dbReference type="Pfam" id="PF22924">
    <property type="entry name" value="ACOX_C_alpha1"/>
    <property type="match status" value="1"/>
</dbReference>
<evidence type="ECO:0000256" key="11">
    <source>
        <dbReference type="ARBA" id="ARBA00036397"/>
    </source>
</evidence>
<feature type="domain" description="Acyl-CoA oxidase C-alpha1" evidence="17">
    <location>
        <begin position="309"/>
        <end position="473"/>
    </location>
</feature>